<protein>
    <submittedName>
        <fullName evidence="3">HARE-HTH domain-containing protein</fullName>
    </submittedName>
</protein>
<accession>A0A1I8ADJ8</accession>
<name>A0A1I8ADJ8_9BILA</name>
<proteinExistence type="predicted"/>
<evidence type="ECO:0000313" key="2">
    <source>
        <dbReference type="Proteomes" id="UP000095287"/>
    </source>
</evidence>
<feature type="compositionally biased region" description="Basic and acidic residues" evidence="1">
    <location>
        <begin position="83"/>
        <end position="101"/>
    </location>
</feature>
<dbReference type="Proteomes" id="UP000095287">
    <property type="component" value="Unplaced"/>
</dbReference>
<feature type="compositionally biased region" description="Basic and acidic residues" evidence="1">
    <location>
        <begin position="33"/>
        <end position="48"/>
    </location>
</feature>
<dbReference type="AlphaFoldDB" id="A0A1I8ADJ8"/>
<evidence type="ECO:0000313" key="3">
    <source>
        <dbReference type="WBParaSite" id="L893_g4515.t1"/>
    </source>
</evidence>
<sequence>MILEKLERLGYRETSADGQVRSLKRKSGPTVPVEEKECAEPGQREEGLRAAPEGSGEEAKGDASGGGRLQRLLCLNLFPFQEHKSKQPRGERESCGRGERRGTRRAAALGGRRKVTGDRHFCARPGKGDNLFAAGPYSILLQCLNVQQEAKVDRVAKTMSLPCGTSGLSERTVGVVGAPSEEANAYECPRNYQEVELYS</sequence>
<organism evidence="2 3">
    <name type="scientific">Steinernema glaseri</name>
    <dbReference type="NCBI Taxonomy" id="37863"/>
    <lineage>
        <taxon>Eukaryota</taxon>
        <taxon>Metazoa</taxon>
        <taxon>Ecdysozoa</taxon>
        <taxon>Nematoda</taxon>
        <taxon>Chromadorea</taxon>
        <taxon>Rhabditida</taxon>
        <taxon>Tylenchina</taxon>
        <taxon>Panagrolaimomorpha</taxon>
        <taxon>Strongyloidoidea</taxon>
        <taxon>Steinernematidae</taxon>
        <taxon>Steinernema</taxon>
    </lineage>
</organism>
<dbReference type="WBParaSite" id="L893_g4515.t1">
    <property type="protein sequence ID" value="L893_g4515.t1"/>
    <property type="gene ID" value="L893_g4515"/>
</dbReference>
<reference evidence="3" key="1">
    <citation type="submission" date="2016-11" db="UniProtKB">
        <authorList>
            <consortium name="WormBaseParasite"/>
        </authorList>
    </citation>
    <scope>IDENTIFICATION</scope>
</reference>
<evidence type="ECO:0000256" key="1">
    <source>
        <dbReference type="SAM" id="MobiDB-lite"/>
    </source>
</evidence>
<keyword evidence="2" id="KW-1185">Reference proteome</keyword>
<feature type="region of interest" description="Disordered" evidence="1">
    <location>
        <begin position="7"/>
        <end position="65"/>
    </location>
</feature>
<feature type="region of interest" description="Disordered" evidence="1">
    <location>
        <begin position="83"/>
        <end position="110"/>
    </location>
</feature>